<keyword evidence="2" id="KW-1185">Reference proteome</keyword>
<evidence type="ECO:0000313" key="2">
    <source>
        <dbReference type="Proteomes" id="UP000035642"/>
    </source>
</evidence>
<dbReference type="WBParaSite" id="ACAC_0001028401-mRNA-1">
    <property type="protein sequence ID" value="ACAC_0001028401-mRNA-1"/>
    <property type="gene ID" value="ACAC_0001028401"/>
</dbReference>
<evidence type="ECO:0000256" key="1">
    <source>
        <dbReference type="SAM" id="MobiDB-lite"/>
    </source>
</evidence>
<feature type="compositionally biased region" description="Basic and acidic residues" evidence="1">
    <location>
        <begin position="21"/>
        <end position="30"/>
    </location>
</feature>
<reference evidence="3" key="2">
    <citation type="submission" date="2017-02" db="UniProtKB">
        <authorList>
            <consortium name="WormBaseParasite"/>
        </authorList>
    </citation>
    <scope>IDENTIFICATION</scope>
</reference>
<reference evidence="2" key="1">
    <citation type="submission" date="2012-09" db="EMBL/GenBank/DDBJ databases">
        <authorList>
            <person name="Martin A.A."/>
        </authorList>
    </citation>
    <scope>NUCLEOTIDE SEQUENCE</scope>
</reference>
<organism evidence="2 3">
    <name type="scientific">Angiostrongylus cantonensis</name>
    <name type="common">Rat lungworm</name>
    <dbReference type="NCBI Taxonomy" id="6313"/>
    <lineage>
        <taxon>Eukaryota</taxon>
        <taxon>Metazoa</taxon>
        <taxon>Ecdysozoa</taxon>
        <taxon>Nematoda</taxon>
        <taxon>Chromadorea</taxon>
        <taxon>Rhabditida</taxon>
        <taxon>Rhabditina</taxon>
        <taxon>Rhabditomorpha</taxon>
        <taxon>Strongyloidea</taxon>
        <taxon>Metastrongylidae</taxon>
        <taxon>Angiostrongylus</taxon>
    </lineage>
</organism>
<accession>A0A0K0DGP6</accession>
<name>A0A0K0DGP6_ANGCA</name>
<evidence type="ECO:0000313" key="3">
    <source>
        <dbReference type="WBParaSite" id="ACAC_0001028401-mRNA-1"/>
    </source>
</evidence>
<feature type="region of interest" description="Disordered" evidence="1">
    <location>
        <begin position="1"/>
        <end position="30"/>
    </location>
</feature>
<sequence length="88" mass="9740">MANEDEKGRVPAAALPSSEKNVGDTHDVDEKDALLAKEKEAAEKLSPSRKIGELKEQSFTAFSKGRLFLLSFRSFYVLSIHLLCNSDL</sequence>
<protein>
    <submittedName>
        <fullName evidence="3">Ovule protein</fullName>
    </submittedName>
</protein>
<dbReference type="AlphaFoldDB" id="A0A0K0DGP6"/>
<dbReference type="Proteomes" id="UP000035642">
    <property type="component" value="Unassembled WGS sequence"/>
</dbReference>
<proteinExistence type="predicted"/>